<sequence>MVFLINATFYFYLVGFITFLVLKLTRPSKTKPNLPPSPPKLPIIGNIHQLGTLPHRSFRNLSEKYGPLLWLQLGRIPALLVSSVDLTRELMKNQDAAYAGRFQSISVRTLLYDCKDVAYSTYNESWKQKRKVCVLELLSMKRVRSFQAIRDEEVAEMVDEIRRACLSDNNCSVNISDLISATTNNVIFRCIIGQKYDTAESSGRFGTLARKEMVHLAELMVGDFFPWLGWIDVLSGKIKELKDTFKAVDGFFDEVTEDHKKVMKQKTKDDDEKKDFVDILLQLQETDKLVFELTKDDLKAIVTEMFLGGNETTTTTVEWILTELRRNPRTMKKAQEEIRNVMGSKSKVEESDIKEMKYLKLVTKEALRLHAPAPFLIPRETISDTKLGGYDIPAKTMIFVNMWAIQRDPEIWENPEEFIPERFENSEMDFKGQDFELIPFGSGRRMCPGMDFAMASVEYMLANLLHWFDWKLPDDGSPECEIDVSETYGLTVKKKVPLFLQPIPFSSLQAQCP</sequence>
<keyword evidence="2 4" id="KW-0479">Metal-binding</keyword>
<dbReference type="PROSITE" id="PS00086">
    <property type="entry name" value="CYTOCHROME_P450"/>
    <property type="match status" value="1"/>
</dbReference>
<gene>
    <name evidence="7" type="ORF">QN277_025604</name>
</gene>
<evidence type="ECO:0008006" key="9">
    <source>
        <dbReference type="Google" id="ProtNLM"/>
    </source>
</evidence>
<dbReference type="InterPro" id="IPR001128">
    <property type="entry name" value="Cyt_P450"/>
</dbReference>
<dbReference type="GO" id="GO:0020037">
    <property type="term" value="F:heme binding"/>
    <property type="evidence" value="ECO:0007669"/>
    <property type="project" value="InterPro"/>
</dbReference>
<keyword evidence="6" id="KW-0472">Membrane</keyword>
<dbReference type="GO" id="GO:0005506">
    <property type="term" value="F:iron ion binding"/>
    <property type="evidence" value="ECO:0007669"/>
    <property type="project" value="InterPro"/>
</dbReference>
<organism evidence="7 8">
    <name type="scientific">Acacia crassicarpa</name>
    <name type="common">northern wattle</name>
    <dbReference type="NCBI Taxonomy" id="499986"/>
    <lineage>
        <taxon>Eukaryota</taxon>
        <taxon>Viridiplantae</taxon>
        <taxon>Streptophyta</taxon>
        <taxon>Embryophyta</taxon>
        <taxon>Tracheophyta</taxon>
        <taxon>Spermatophyta</taxon>
        <taxon>Magnoliopsida</taxon>
        <taxon>eudicotyledons</taxon>
        <taxon>Gunneridae</taxon>
        <taxon>Pentapetalae</taxon>
        <taxon>rosids</taxon>
        <taxon>fabids</taxon>
        <taxon>Fabales</taxon>
        <taxon>Fabaceae</taxon>
        <taxon>Caesalpinioideae</taxon>
        <taxon>mimosoid clade</taxon>
        <taxon>Acacieae</taxon>
        <taxon>Acacia</taxon>
    </lineage>
</organism>
<evidence type="ECO:0000313" key="7">
    <source>
        <dbReference type="EMBL" id="KAK4264425.1"/>
    </source>
</evidence>
<keyword evidence="4 5" id="KW-0349">Heme</keyword>
<name>A0AAE1K5B2_9FABA</name>
<proteinExistence type="inferred from homology"/>
<comment type="similarity">
    <text evidence="1 5">Belongs to the cytochrome P450 family.</text>
</comment>
<protein>
    <recommendedName>
        <fullName evidence="9">Cytochrome P450</fullName>
    </recommendedName>
</protein>
<dbReference type="InterPro" id="IPR002401">
    <property type="entry name" value="Cyt_P450_E_grp-I"/>
</dbReference>
<dbReference type="Gene3D" id="1.10.630.10">
    <property type="entry name" value="Cytochrome P450"/>
    <property type="match status" value="1"/>
</dbReference>
<evidence type="ECO:0000256" key="2">
    <source>
        <dbReference type="ARBA" id="ARBA00022723"/>
    </source>
</evidence>
<dbReference type="InterPro" id="IPR017972">
    <property type="entry name" value="Cyt_P450_CS"/>
</dbReference>
<keyword evidence="5" id="KW-0503">Monooxygenase</keyword>
<keyword evidence="6" id="KW-1133">Transmembrane helix</keyword>
<dbReference type="EMBL" id="JAWXYG010000008">
    <property type="protein sequence ID" value="KAK4264425.1"/>
    <property type="molecule type" value="Genomic_DNA"/>
</dbReference>
<comment type="cofactor">
    <cofactor evidence="4">
        <name>heme</name>
        <dbReference type="ChEBI" id="CHEBI:30413"/>
    </cofactor>
</comment>
<dbReference type="Pfam" id="PF00067">
    <property type="entry name" value="p450"/>
    <property type="match status" value="1"/>
</dbReference>
<dbReference type="AlphaFoldDB" id="A0AAE1K5B2"/>
<evidence type="ECO:0000256" key="6">
    <source>
        <dbReference type="SAM" id="Phobius"/>
    </source>
</evidence>
<evidence type="ECO:0000313" key="8">
    <source>
        <dbReference type="Proteomes" id="UP001293593"/>
    </source>
</evidence>
<dbReference type="PANTHER" id="PTHR47955">
    <property type="entry name" value="CYTOCHROME P450 FAMILY 71 PROTEIN"/>
    <property type="match status" value="1"/>
</dbReference>
<dbReference type="SUPFAM" id="SSF48264">
    <property type="entry name" value="Cytochrome P450"/>
    <property type="match status" value="1"/>
</dbReference>
<dbReference type="CDD" id="cd11072">
    <property type="entry name" value="CYP71-like"/>
    <property type="match status" value="1"/>
</dbReference>
<dbReference type="PRINTS" id="PR00463">
    <property type="entry name" value="EP450I"/>
</dbReference>
<dbReference type="Proteomes" id="UP001293593">
    <property type="component" value="Unassembled WGS sequence"/>
</dbReference>
<accession>A0AAE1K5B2</accession>
<dbReference type="PRINTS" id="PR00385">
    <property type="entry name" value="P450"/>
</dbReference>
<keyword evidence="5" id="KW-0560">Oxidoreductase</keyword>
<keyword evidence="6" id="KW-0812">Transmembrane</keyword>
<feature type="transmembrane region" description="Helical" evidence="6">
    <location>
        <begin position="7"/>
        <end position="25"/>
    </location>
</feature>
<evidence type="ECO:0000256" key="3">
    <source>
        <dbReference type="ARBA" id="ARBA00023004"/>
    </source>
</evidence>
<evidence type="ECO:0000256" key="1">
    <source>
        <dbReference type="ARBA" id="ARBA00010617"/>
    </source>
</evidence>
<reference evidence="7" key="1">
    <citation type="submission" date="2023-10" db="EMBL/GenBank/DDBJ databases">
        <title>Chromosome-level genome of the transformable northern wattle, Acacia crassicarpa.</title>
        <authorList>
            <person name="Massaro I."/>
            <person name="Sinha N.R."/>
            <person name="Poethig S."/>
            <person name="Leichty A.R."/>
        </authorList>
    </citation>
    <scope>NUCLEOTIDE SEQUENCE</scope>
    <source>
        <strain evidence="7">Acra3RX</strain>
        <tissue evidence="7">Leaf</tissue>
    </source>
</reference>
<evidence type="ECO:0000256" key="4">
    <source>
        <dbReference type="PIRSR" id="PIRSR602401-1"/>
    </source>
</evidence>
<dbReference type="InterPro" id="IPR036396">
    <property type="entry name" value="Cyt_P450_sf"/>
</dbReference>
<dbReference type="GO" id="GO:0004497">
    <property type="term" value="F:monooxygenase activity"/>
    <property type="evidence" value="ECO:0007669"/>
    <property type="project" value="UniProtKB-KW"/>
</dbReference>
<comment type="caution">
    <text evidence="7">The sequence shown here is derived from an EMBL/GenBank/DDBJ whole genome shotgun (WGS) entry which is preliminary data.</text>
</comment>
<dbReference type="PANTHER" id="PTHR47955:SF15">
    <property type="entry name" value="CYTOCHROME P450 71A2-LIKE"/>
    <property type="match status" value="1"/>
</dbReference>
<feature type="binding site" description="axial binding residue" evidence="4">
    <location>
        <position position="447"/>
    </location>
    <ligand>
        <name>heme</name>
        <dbReference type="ChEBI" id="CHEBI:30413"/>
    </ligand>
    <ligandPart>
        <name>Fe</name>
        <dbReference type="ChEBI" id="CHEBI:18248"/>
    </ligandPart>
</feature>
<keyword evidence="3 4" id="KW-0408">Iron</keyword>
<keyword evidence="8" id="KW-1185">Reference proteome</keyword>
<evidence type="ECO:0000256" key="5">
    <source>
        <dbReference type="RuleBase" id="RU000461"/>
    </source>
</evidence>
<dbReference type="GO" id="GO:0016705">
    <property type="term" value="F:oxidoreductase activity, acting on paired donors, with incorporation or reduction of molecular oxygen"/>
    <property type="evidence" value="ECO:0007669"/>
    <property type="project" value="InterPro"/>
</dbReference>
<dbReference type="FunFam" id="1.10.630.10:FF:000011">
    <property type="entry name" value="Cytochrome P450 83B1"/>
    <property type="match status" value="1"/>
</dbReference>